<reference evidence="1" key="1">
    <citation type="submission" date="2020-10" db="EMBL/GenBank/DDBJ databases">
        <title>Taxonomic study of unclassified bacteria belonging to the class Ktedonobacteria.</title>
        <authorList>
            <person name="Yabe S."/>
            <person name="Wang C.M."/>
            <person name="Zheng Y."/>
            <person name="Sakai Y."/>
            <person name="Cavaletti L."/>
            <person name="Monciardini P."/>
            <person name="Donadio S."/>
        </authorList>
    </citation>
    <scope>NUCLEOTIDE SEQUENCE</scope>
    <source>
        <strain evidence="1">SOSP1-1</strain>
    </source>
</reference>
<protein>
    <submittedName>
        <fullName evidence="1">Uncharacterized protein</fullName>
    </submittedName>
</protein>
<comment type="caution">
    <text evidence="1">The sequence shown here is derived from an EMBL/GenBank/DDBJ whole genome shotgun (WGS) entry which is preliminary data.</text>
</comment>
<name>A0A8J3MXG8_9CHLR</name>
<organism evidence="1 2">
    <name type="scientific">Ktedonospora formicarum</name>
    <dbReference type="NCBI Taxonomy" id="2778364"/>
    <lineage>
        <taxon>Bacteria</taxon>
        <taxon>Bacillati</taxon>
        <taxon>Chloroflexota</taxon>
        <taxon>Ktedonobacteria</taxon>
        <taxon>Ktedonobacterales</taxon>
        <taxon>Ktedonobacteraceae</taxon>
        <taxon>Ktedonospora</taxon>
    </lineage>
</organism>
<gene>
    <name evidence="1" type="ORF">KSX_95780</name>
</gene>
<proteinExistence type="predicted"/>
<dbReference type="RefSeq" id="WP_220200329.1">
    <property type="nucleotide sequence ID" value="NZ_BNJF01000012.1"/>
</dbReference>
<keyword evidence="2" id="KW-1185">Reference proteome</keyword>
<dbReference type="AlphaFoldDB" id="A0A8J3MXG8"/>
<dbReference type="Proteomes" id="UP000612362">
    <property type="component" value="Unassembled WGS sequence"/>
</dbReference>
<evidence type="ECO:0000313" key="1">
    <source>
        <dbReference type="EMBL" id="GHO51415.1"/>
    </source>
</evidence>
<sequence length="124" mass="14646">MIWIKNVLRTAWERSQYPRLEREARAELEQFFQNEHRDQLEQGSVVPKARRAAEACRQGLAHDRLGPSLPRVQQQARLAAQDYAHTLRYGTPRQREVLQVVGMQRIEEIFKREFRAILPRKGRG</sequence>
<dbReference type="EMBL" id="BNJF01000012">
    <property type="protein sequence ID" value="GHO51415.1"/>
    <property type="molecule type" value="Genomic_DNA"/>
</dbReference>
<evidence type="ECO:0000313" key="2">
    <source>
        <dbReference type="Proteomes" id="UP000612362"/>
    </source>
</evidence>
<accession>A0A8J3MXG8</accession>